<keyword evidence="6" id="KW-1133">Transmembrane helix</keyword>
<keyword evidence="3 5" id="KW-0378">Hydrolase</keyword>
<reference evidence="8 9" key="1">
    <citation type="journal article" date="2015" name="Nature">
        <title>rRNA introns, odd ribosomes, and small enigmatic genomes across a large radiation of phyla.</title>
        <authorList>
            <person name="Brown C.T."/>
            <person name="Hug L.A."/>
            <person name="Thomas B.C."/>
            <person name="Sharon I."/>
            <person name="Castelle C.J."/>
            <person name="Singh A."/>
            <person name="Wilkins M.J."/>
            <person name="Williams K.H."/>
            <person name="Banfield J.F."/>
        </authorList>
    </citation>
    <scope>NUCLEOTIDE SEQUENCE [LARGE SCALE GENOMIC DNA]</scope>
</reference>
<dbReference type="InterPro" id="IPR001478">
    <property type="entry name" value="PDZ"/>
</dbReference>
<evidence type="ECO:0000256" key="1">
    <source>
        <dbReference type="ARBA" id="ARBA00009179"/>
    </source>
</evidence>
<dbReference type="InterPro" id="IPR005151">
    <property type="entry name" value="Tail-specific_protease"/>
</dbReference>
<dbReference type="CDD" id="cd06782">
    <property type="entry name" value="cpPDZ_CPP-like"/>
    <property type="match status" value="1"/>
</dbReference>
<evidence type="ECO:0000256" key="6">
    <source>
        <dbReference type="SAM" id="Phobius"/>
    </source>
</evidence>
<dbReference type="Gene3D" id="3.30.750.44">
    <property type="match status" value="1"/>
</dbReference>
<dbReference type="GO" id="GO:0006508">
    <property type="term" value="P:proteolysis"/>
    <property type="evidence" value="ECO:0007669"/>
    <property type="project" value="UniProtKB-KW"/>
</dbReference>
<dbReference type="InterPro" id="IPR055210">
    <property type="entry name" value="CtpA/B_N"/>
</dbReference>
<accession>A0A0G1J303</accession>
<evidence type="ECO:0000256" key="2">
    <source>
        <dbReference type="ARBA" id="ARBA00022670"/>
    </source>
</evidence>
<dbReference type="Pfam" id="PF22694">
    <property type="entry name" value="CtpB_N-like"/>
    <property type="match status" value="1"/>
</dbReference>
<dbReference type="Gene3D" id="3.90.226.10">
    <property type="entry name" value="2-enoyl-CoA Hydratase, Chain A, domain 1"/>
    <property type="match status" value="1"/>
</dbReference>
<organism evidence="8 9">
    <name type="scientific">Candidatus Woesebacteria bacterium GW2011_GWA2_44_33</name>
    <dbReference type="NCBI Taxonomy" id="1618564"/>
    <lineage>
        <taxon>Bacteria</taxon>
        <taxon>Candidatus Woeseibacteriota</taxon>
    </lineage>
</organism>
<dbReference type="InterPro" id="IPR036034">
    <property type="entry name" value="PDZ_sf"/>
</dbReference>
<dbReference type="GO" id="GO:0004175">
    <property type="term" value="F:endopeptidase activity"/>
    <property type="evidence" value="ECO:0007669"/>
    <property type="project" value="TreeGrafter"/>
</dbReference>
<evidence type="ECO:0000313" key="9">
    <source>
        <dbReference type="Proteomes" id="UP000034826"/>
    </source>
</evidence>
<evidence type="ECO:0000256" key="4">
    <source>
        <dbReference type="ARBA" id="ARBA00022825"/>
    </source>
</evidence>
<dbReference type="InterPro" id="IPR004447">
    <property type="entry name" value="Peptidase_S41A"/>
</dbReference>
<dbReference type="NCBIfam" id="TIGR00225">
    <property type="entry name" value="prc"/>
    <property type="match status" value="1"/>
</dbReference>
<dbReference type="SMART" id="SM00228">
    <property type="entry name" value="PDZ"/>
    <property type="match status" value="1"/>
</dbReference>
<comment type="caution">
    <text evidence="8">The sequence shown here is derived from an EMBL/GenBank/DDBJ whole genome shotgun (WGS) entry which is preliminary data.</text>
</comment>
<keyword evidence="2 5" id="KW-0645">Protease</keyword>
<evidence type="ECO:0000259" key="7">
    <source>
        <dbReference type="PROSITE" id="PS50106"/>
    </source>
</evidence>
<dbReference type="GO" id="GO:0008236">
    <property type="term" value="F:serine-type peptidase activity"/>
    <property type="evidence" value="ECO:0007669"/>
    <property type="project" value="UniProtKB-KW"/>
</dbReference>
<dbReference type="PANTHER" id="PTHR32060">
    <property type="entry name" value="TAIL-SPECIFIC PROTEASE"/>
    <property type="match status" value="1"/>
</dbReference>
<dbReference type="SUPFAM" id="SSF52096">
    <property type="entry name" value="ClpP/crotonase"/>
    <property type="match status" value="1"/>
</dbReference>
<dbReference type="SMART" id="SM00245">
    <property type="entry name" value="TSPc"/>
    <property type="match status" value="1"/>
</dbReference>
<dbReference type="Proteomes" id="UP000034826">
    <property type="component" value="Unassembled WGS sequence"/>
</dbReference>
<dbReference type="PROSITE" id="PS50106">
    <property type="entry name" value="PDZ"/>
    <property type="match status" value="1"/>
</dbReference>
<dbReference type="PANTHER" id="PTHR32060:SF30">
    <property type="entry name" value="CARBOXY-TERMINAL PROCESSING PROTEASE CTPA"/>
    <property type="match status" value="1"/>
</dbReference>
<dbReference type="Gene3D" id="2.30.42.10">
    <property type="match status" value="1"/>
</dbReference>
<dbReference type="Pfam" id="PF03572">
    <property type="entry name" value="Peptidase_S41"/>
    <property type="match status" value="1"/>
</dbReference>
<keyword evidence="6" id="KW-0472">Membrane</keyword>
<comment type="similarity">
    <text evidence="1 5">Belongs to the peptidase S41A family.</text>
</comment>
<keyword evidence="6" id="KW-0812">Transmembrane</keyword>
<dbReference type="EMBL" id="LCIY01000038">
    <property type="protein sequence ID" value="KKT65693.1"/>
    <property type="molecule type" value="Genomic_DNA"/>
</dbReference>
<dbReference type="GO" id="GO:0007165">
    <property type="term" value="P:signal transduction"/>
    <property type="evidence" value="ECO:0007669"/>
    <property type="project" value="TreeGrafter"/>
</dbReference>
<feature type="transmembrane region" description="Helical" evidence="6">
    <location>
        <begin position="18"/>
        <end position="37"/>
    </location>
</feature>
<dbReference type="CDD" id="cd07560">
    <property type="entry name" value="Peptidase_S41_CPP"/>
    <property type="match status" value="1"/>
</dbReference>
<dbReference type="InterPro" id="IPR041489">
    <property type="entry name" value="PDZ_6"/>
</dbReference>
<dbReference type="InterPro" id="IPR029045">
    <property type="entry name" value="ClpP/crotonase-like_dom_sf"/>
</dbReference>
<dbReference type="GO" id="GO:0030288">
    <property type="term" value="C:outer membrane-bounded periplasmic space"/>
    <property type="evidence" value="ECO:0007669"/>
    <property type="project" value="TreeGrafter"/>
</dbReference>
<evidence type="ECO:0000313" key="8">
    <source>
        <dbReference type="EMBL" id="KKT65693.1"/>
    </source>
</evidence>
<dbReference type="Pfam" id="PF17820">
    <property type="entry name" value="PDZ_6"/>
    <property type="match status" value="1"/>
</dbReference>
<name>A0A0G1J303_9BACT</name>
<feature type="domain" description="PDZ" evidence="7">
    <location>
        <begin position="115"/>
        <end position="189"/>
    </location>
</feature>
<evidence type="ECO:0000256" key="5">
    <source>
        <dbReference type="RuleBase" id="RU004404"/>
    </source>
</evidence>
<proteinExistence type="inferred from homology"/>
<dbReference type="AlphaFoldDB" id="A0A0G1J303"/>
<evidence type="ECO:0000256" key="3">
    <source>
        <dbReference type="ARBA" id="ARBA00022801"/>
    </source>
</evidence>
<gene>
    <name evidence="8" type="ORF">UW60_C0038G0008</name>
</gene>
<protein>
    <submittedName>
        <fullName evidence="8">Carboxyl-terminal protease</fullName>
    </submittedName>
</protein>
<sequence>MMQIPSLPRITLPLLRKILIVLVLSSALFGGGYYLGLQGYKADVKKFPKVTITREVPVDKQELNFSLFWRVWDTLAAKYFDKAKLNPAAMVYGAIEGMVSAIGDPYTVFLEPTENKVVQEDLNGSFEGVGIQIGFKGTQLAVIAPLPNSPAEAAGVKAGDFIIGIKDEGKNIEMGTVGISLPEAVQTIRGRAGTKVTLTLLREGEVEPIVVEMVRKELNVPTLILTYVGEGGSIVHIRLLKFGGETESEWQKAVKEISRKGEVTAVILDVRNNPGGYLQGAVDVASEFLKTGLVVVSEERSDGTKNDFKVERIGQLINTPLVVLVNGGSASASEILAGAVKDARGAKLVGEKTFGKGTIQEPLQLEGGSGLHITIARWLTPSGFWVNEKGLTPDFVVEDDPDTAADEQLNKAIELLK</sequence>
<dbReference type="SUPFAM" id="SSF50156">
    <property type="entry name" value="PDZ domain-like"/>
    <property type="match status" value="1"/>
</dbReference>
<keyword evidence="4 5" id="KW-0720">Serine protease</keyword>